<evidence type="ECO:0000259" key="9">
    <source>
        <dbReference type="Pfam" id="PF02770"/>
    </source>
</evidence>
<dbReference type="PANTHER" id="PTHR48083">
    <property type="entry name" value="MEDIUM-CHAIN SPECIFIC ACYL-COA DEHYDROGENASE, MITOCHONDRIAL-RELATED"/>
    <property type="match status" value="1"/>
</dbReference>
<name>A0A6B1DX92_9CHLR</name>
<comment type="similarity">
    <text evidence="2 7">Belongs to the acyl-CoA dehydrogenase family.</text>
</comment>
<reference evidence="11" key="1">
    <citation type="submission" date="2019-09" db="EMBL/GenBank/DDBJ databases">
        <title>Characterisation of the sponge microbiome using genome-centric metagenomics.</title>
        <authorList>
            <person name="Engelberts J.P."/>
            <person name="Robbins S.J."/>
            <person name="De Goeij J.M."/>
            <person name="Aranda M."/>
            <person name="Bell S.C."/>
            <person name="Webster N.S."/>
        </authorList>
    </citation>
    <scope>NUCLEOTIDE SEQUENCE</scope>
    <source>
        <strain evidence="11">SB0662_bin_9</strain>
    </source>
</reference>
<keyword evidence="4 7" id="KW-0285">Flavoprotein</keyword>
<keyword evidence="5 7" id="KW-0274">FAD</keyword>
<dbReference type="PANTHER" id="PTHR48083:SF13">
    <property type="entry name" value="ACYL-COA DEHYDROGENASE FAMILY MEMBER 11"/>
    <property type="match status" value="1"/>
</dbReference>
<evidence type="ECO:0000256" key="5">
    <source>
        <dbReference type="ARBA" id="ARBA00022827"/>
    </source>
</evidence>
<dbReference type="GO" id="GO:0005737">
    <property type="term" value="C:cytoplasm"/>
    <property type="evidence" value="ECO:0007669"/>
    <property type="project" value="TreeGrafter"/>
</dbReference>
<dbReference type="InterPro" id="IPR013786">
    <property type="entry name" value="AcylCoA_DH/ox_N"/>
</dbReference>
<keyword evidence="6 7" id="KW-0560">Oxidoreductase</keyword>
<protein>
    <submittedName>
        <fullName evidence="11">Acyl-CoA dehydrogenase</fullName>
    </submittedName>
</protein>
<dbReference type="Pfam" id="PF02770">
    <property type="entry name" value="Acyl-CoA_dh_M"/>
    <property type="match status" value="1"/>
</dbReference>
<sequence length="399" mass="44080">MDPAPATTELLARLDRVLSEDIRPLEADLLQRGPEAVDASLMQLRREHRAQGLWNFQLPRHLDGVGLSLSEFAHVSERLGQSPLAHAAFNCQAPDAGNMEILERQATPAQKERFLLPLARGEIRSCFAMTEPEHAGSNPVWMSTLASPQGDGWLLNGHKWFVTSAHGADFALVMAITDPDAPRHGRASQFLVPMDTPGVEHIRRIRIMGEEGSSWFSHSELRFRDVALPADALLGPRGSGFRVAQERLGPGRIHHCMRWLGICRRALDMMAAHGVSREVAPGRALGTRQSFQHALAELEAAVAGARLLVLDTARQIEQKGHVELRSRISMIKFHTAGVLQDVVDAAIQAMGAAGVSDDHVLSWWYRHERCARIYDGTDEVHKTVVARDLLARHGLQVGF</sequence>
<comment type="subunit">
    <text evidence="3">Homodimer.</text>
</comment>
<dbReference type="Pfam" id="PF02771">
    <property type="entry name" value="Acyl-CoA_dh_N"/>
    <property type="match status" value="1"/>
</dbReference>
<dbReference type="InterPro" id="IPR046373">
    <property type="entry name" value="Acyl-CoA_Oxase/DH_mid-dom_sf"/>
</dbReference>
<dbReference type="GO" id="GO:0050660">
    <property type="term" value="F:flavin adenine dinucleotide binding"/>
    <property type="evidence" value="ECO:0007669"/>
    <property type="project" value="InterPro"/>
</dbReference>
<accession>A0A6B1DX92</accession>
<evidence type="ECO:0000256" key="3">
    <source>
        <dbReference type="ARBA" id="ARBA00011738"/>
    </source>
</evidence>
<dbReference type="EMBL" id="VXPY01000094">
    <property type="protein sequence ID" value="MYD91385.1"/>
    <property type="molecule type" value="Genomic_DNA"/>
</dbReference>
<dbReference type="SUPFAM" id="SSF56645">
    <property type="entry name" value="Acyl-CoA dehydrogenase NM domain-like"/>
    <property type="match status" value="1"/>
</dbReference>
<dbReference type="SUPFAM" id="SSF47203">
    <property type="entry name" value="Acyl-CoA dehydrogenase C-terminal domain-like"/>
    <property type="match status" value="1"/>
</dbReference>
<dbReference type="InterPro" id="IPR050741">
    <property type="entry name" value="Acyl-CoA_dehydrogenase"/>
</dbReference>
<dbReference type="GO" id="GO:0003995">
    <property type="term" value="F:acyl-CoA dehydrogenase activity"/>
    <property type="evidence" value="ECO:0007669"/>
    <property type="project" value="TreeGrafter"/>
</dbReference>
<feature type="domain" description="Acyl-CoA dehydrogenase/oxidase N-terminal" evidence="10">
    <location>
        <begin position="9"/>
        <end position="122"/>
    </location>
</feature>
<dbReference type="InterPro" id="IPR006091">
    <property type="entry name" value="Acyl-CoA_Oxase/DH_mid-dom"/>
</dbReference>
<dbReference type="InterPro" id="IPR037069">
    <property type="entry name" value="AcylCoA_DH/ox_N_sf"/>
</dbReference>
<comment type="cofactor">
    <cofactor evidence="1 7">
        <name>FAD</name>
        <dbReference type="ChEBI" id="CHEBI:57692"/>
    </cofactor>
</comment>
<gene>
    <name evidence="11" type="ORF">F4Y08_13785</name>
</gene>
<evidence type="ECO:0000256" key="2">
    <source>
        <dbReference type="ARBA" id="ARBA00009347"/>
    </source>
</evidence>
<comment type="caution">
    <text evidence="11">The sequence shown here is derived from an EMBL/GenBank/DDBJ whole genome shotgun (WGS) entry which is preliminary data.</text>
</comment>
<dbReference type="FunFam" id="2.40.110.10:FF:000002">
    <property type="entry name" value="Acyl-CoA dehydrogenase fadE12"/>
    <property type="match status" value="1"/>
</dbReference>
<evidence type="ECO:0000256" key="4">
    <source>
        <dbReference type="ARBA" id="ARBA00022630"/>
    </source>
</evidence>
<feature type="domain" description="Acyl-CoA oxidase/dehydrogenase middle" evidence="9">
    <location>
        <begin position="126"/>
        <end position="226"/>
    </location>
</feature>
<dbReference type="Gene3D" id="2.40.110.10">
    <property type="entry name" value="Butyryl-CoA Dehydrogenase, subunit A, domain 2"/>
    <property type="match status" value="1"/>
</dbReference>
<feature type="domain" description="Acyl-CoA dehydrogenase/oxidase C-terminal" evidence="8">
    <location>
        <begin position="238"/>
        <end position="389"/>
    </location>
</feature>
<dbReference type="Gene3D" id="1.20.140.10">
    <property type="entry name" value="Butyryl-CoA Dehydrogenase, subunit A, domain 3"/>
    <property type="match status" value="1"/>
</dbReference>
<dbReference type="InterPro" id="IPR009075">
    <property type="entry name" value="AcylCo_DH/oxidase_C"/>
</dbReference>
<dbReference type="AlphaFoldDB" id="A0A6B1DX92"/>
<dbReference type="GO" id="GO:0033539">
    <property type="term" value="P:fatty acid beta-oxidation using acyl-CoA dehydrogenase"/>
    <property type="evidence" value="ECO:0007669"/>
    <property type="project" value="TreeGrafter"/>
</dbReference>
<evidence type="ECO:0000259" key="10">
    <source>
        <dbReference type="Pfam" id="PF02771"/>
    </source>
</evidence>
<dbReference type="Gene3D" id="1.10.540.10">
    <property type="entry name" value="Acyl-CoA dehydrogenase/oxidase, N-terminal domain"/>
    <property type="match status" value="1"/>
</dbReference>
<evidence type="ECO:0000256" key="1">
    <source>
        <dbReference type="ARBA" id="ARBA00001974"/>
    </source>
</evidence>
<dbReference type="InterPro" id="IPR036250">
    <property type="entry name" value="AcylCo_DH-like_C"/>
</dbReference>
<proteinExistence type="inferred from homology"/>
<dbReference type="InterPro" id="IPR009100">
    <property type="entry name" value="AcylCoA_DH/oxidase_NM_dom_sf"/>
</dbReference>
<dbReference type="Pfam" id="PF00441">
    <property type="entry name" value="Acyl-CoA_dh_1"/>
    <property type="match status" value="1"/>
</dbReference>
<evidence type="ECO:0000256" key="6">
    <source>
        <dbReference type="ARBA" id="ARBA00023002"/>
    </source>
</evidence>
<evidence type="ECO:0000259" key="8">
    <source>
        <dbReference type="Pfam" id="PF00441"/>
    </source>
</evidence>
<evidence type="ECO:0000313" key="11">
    <source>
        <dbReference type="EMBL" id="MYD91385.1"/>
    </source>
</evidence>
<evidence type="ECO:0000256" key="7">
    <source>
        <dbReference type="RuleBase" id="RU362125"/>
    </source>
</evidence>
<organism evidence="11">
    <name type="scientific">Caldilineaceae bacterium SB0662_bin_9</name>
    <dbReference type="NCBI Taxonomy" id="2605258"/>
    <lineage>
        <taxon>Bacteria</taxon>
        <taxon>Bacillati</taxon>
        <taxon>Chloroflexota</taxon>
        <taxon>Caldilineae</taxon>
        <taxon>Caldilineales</taxon>
        <taxon>Caldilineaceae</taxon>
    </lineage>
</organism>